<name>A0A318A180_9MICO</name>
<dbReference type="InterPro" id="IPR015424">
    <property type="entry name" value="PyrdxlP-dep_Trfase"/>
</dbReference>
<dbReference type="SUPFAM" id="SSF53383">
    <property type="entry name" value="PLP-dependent transferases"/>
    <property type="match status" value="1"/>
</dbReference>
<comment type="similarity">
    <text evidence="2 6">Belongs to the class-I pyridoxal-phosphate-dependent aminotransferase family.</text>
</comment>
<gene>
    <name evidence="8" type="ORF">CTB96_03815</name>
</gene>
<dbReference type="Proteomes" id="UP000246722">
    <property type="component" value="Unassembled WGS sequence"/>
</dbReference>
<evidence type="ECO:0000313" key="9">
    <source>
        <dbReference type="Proteomes" id="UP000246722"/>
    </source>
</evidence>
<dbReference type="OrthoDB" id="9763453at2"/>
<evidence type="ECO:0000313" key="8">
    <source>
        <dbReference type="EMBL" id="PXA72042.1"/>
    </source>
</evidence>
<keyword evidence="9" id="KW-1185">Reference proteome</keyword>
<dbReference type="PANTHER" id="PTHR46383">
    <property type="entry name" value="ASPARTATE AMINOTRANSFERASE"/>
    <property type="match status" value="1"/>
</dbReference>
<dbReference type="CDD" id="cd00609">
    <property type="entry name" value="AAT_like"/>
    <property type="match status" value="1"/>
</dbReference>
<dbReference type="InterPro" id="IPR015421">
    <property type="entry name" value="PyrdxlP-dep_Trfase_major"/>
</dbReference>
<dbReference type="GO" id="GO:0006520">
    <property type="term" value="P:amino acid metabolic process"/>
    <property type="evidence" value="ECO:0007669"/>
    <property type="project" value="InterPro"/>
</dbReference>
<dbReference type="EMBL" id="QHLY01000005">
    <property type="protein sequence ID" value="PXA72042.1"/>
    <property type="molecule type" value="Genomic_DNA"/>
</dbReference>
<dbReference type="PANTHER" id="PTHR46383:SF3">
    <property type="entry name" value="ASPARTATE AMINOTRANSFERASE-RELATED"/>
    <property type="match status" value="1"/>
</dbReference>
<evidence type="ECO:0000256" key="5">
    <source>
        <dbReference type="ARBA" id="ARBA00022898"/>
    </source>
</evidence>
<dbReference type="InterPro" id="IPR004838">
    <property type="entry name" value="NHTrfase_class1_PyrdxlP-BS"/>
</dbReference>
<dbReference type="Pfam" id="PF00155">
    <property type="entry name" value="Aminotran_1_2"/>
    <property type="match status" value="1"/>
</dbReference>
<keyword evidence="4 6" id="KW-0808">Transferase</keyword>
<keyword evidence="5" id="KW-0663">Pyridoxal phosphate</keyword>
<feature type="domain" description="Aminotransferase class I/classII large" evidence="7">
    <location>
        <begin position="28"/>
        <end position="373"/>
    </location>
</feature>
<evidence type="ECO:0000256" key="6">
    <source>
        <dbReference type="RuleBase" id="RU000481"/>
    </source>
</evidence>
<comment type="cofactor">
    <cofactor evidence="1 6">
        <name>pyridoxal 5'-phosphate</name>
        <dbReference type="ChEBI" id="CHEBI:597326"/>
    </cofactor>
</comment>
<reference evidence="8 9" key="1">
    <citation type="submission" date="2018-05" db="EMBL/GenBank/DDBJ databases">
        <title>Genetic diversity of glacier-inhabiting Cryobacterium bacteria in China and description of Cryobacterium mengkeensis sp. nov. and Arthrobacter glacialis sp. nov.</title>
        <authorList>
            <person name="Liu Q."/>
            <person name="Xin Y.-H."/>
        </authorList>
    </citation>
    <scope>NUCLEOTIDE SEQUENCE [LARGE SCALE GENOMIC DNA]</scope>
    <source>
        <strain evidence="8 9">SK-1</strain>
    </source>
</reference>
<evidence type="ECO:0000256" key="1">
    <source>
        <dbReference type="ARBA" id="ARBA00001933"/>
    </source>
</evidence>
<organism evidence="8 9">
    <name type="scientific">Cryobacterium arcticum</name>
    <dbReference type="NCBI Taxonomy" id="670052"/>
    <lineage>
        <taxon>Bacteria</taxon>
        <taxon>Bacillati</taxon>
        <taxon>Actinomycetota</taxon>
        <taxon>Actinomycetes</taxon>
        <taxon>Micrococcales</taxon>
        <taxon>Microbacteriaceae</taxon>
        <taxon>Cryobacterium</taxon>
    </lineage>
</organism>
<comment type="caution">
    <text evidence="8">The sequence shown here is derived from an EMBL/GenBank/DDBJ whole genome shotgun (WGS) entry which is preliminary data.</text>
</comment>
<dbReference type="PROSITE" id="PS00105">
    <property type="entry name" value="AA_TRANSFER_CLASS_1"/>
    <property type="match status" value="1"/>
</dbReference>
<accession>A0A318A180</accession>
<evidence type="ECO:0000256" key="4">
    <source>
        <dbReference type="ARBA" id="ARBA00022679"/>
    </source>
</evidence>
<evidence type="ECO:0000259" key="7">
    <source>
        <dbReference type="Pfam" id="PF00155"/>
    </source>
</evidence>
<dbReference type="RefSeq" id="WP_110125565.1">
    <property type="nucleotide sequence ID" value="NZ_QHLY01000005.1"/>
</dbReference>
<protein>
    <recommendedName>
        <fullName evidence="6">Aminotransferase</fullName>
        <ecNumber evidence="6">2.6.1.-</ecNumber>
    </recommendedName>
</protein>
<keyword evidence="3 6" id="KW-0032">Aminotransferase</keyword>
<evidence type="ECO:0000256" key="2">
    <source>
        <dbReference type="ARBA" id="ARBA00007441"/>
    </source>
</evidence>
<dbReference type="EC" id="2.6.1.-" evidence="6"/>
<dbReference type="InterPro" id="IPR004839">
    <property type="entry name" value="Aminotransferase_I/II_large"/>
</dbReference>
<dbReference type="GO" id="GO:0030170">
    <property type="term" value="F:pyridoxal phosphate binding"/>
    <property type="evidence" value="ECO:0007669"/>
    <property type="project" value="InterPro"/>
</dbReference>
<dbReference type="GO" id="GO:0008483">
    <property type="term" value="F:transaminase activity"/>
    <property type="evidence" value="ECO:0007669"/>
    <property type="project" value="UniProtKB-KW"/>
</dbReference>
<sequence length="387" mass="41342">MPQISSTARSIPGSGIRRIFELAAALPDVIQLSVGEPEARVAPHILEAGAKAWQNDATNYTPNSGLLLLRFAIVTKLAEFNNYAVDEDQVHITAGGAQALHMAMLLTLDAGDEVLIPDPGYATFAMASRLVGAVPVPYRLSADRAFIPAIDDLERLISPRTRVLLINSPSNPLGVVYGPGVLRELLDFATRHDLWVISDEVYEYFTFEGGYTSVSSLDTSDRVFSVYSLSKTYGLTGGRIGYLVTPPGVAITFRAAQEAIVSCVNTPAQLAAVAAIEGDQSAIAEAREHYRGNLAAAGAALDARGIEYYRPDGAFYLWVNVSYCSNGNVAHWAEDFLLTQRVAVAPGSAFGAAGEGWIRLCAAGKRQPLLTALSRLPAVPAQESTSV</sequence>
<dbReference type="AlphaFoldDB" id="A0A318A180"/>
<dbReference type="InterPro" id="IPR050596">
    <property type="entry name" value="AspAT/PAT-like"/>
</dbReference>
<evidence type="ECO:0000256" key="3">
    <source>
        <dbReference type="ARBA" id="ARBA00022576"/>
    </source>
</evidence>
<dbReference type="Gene3D" id="3.40.640.10">
    <property type="entry name" value="Type I PLP-dependent aspartate aminotransferase-like (Major domain)"/>
    <property type="match status" value="1"/>
</dbReference>
<proteinExistence type="inferred from homology"/>